<sequence>MRGMDGFPTIYIISYTRTAHLPRAATLRQRIIAHLLRISIWVNIIGNDKKMHLKHTTILLALISTSALSQNLPSNAMTFLETMIPKNPGQSITNVMDSIGNMVTSNMPIKVNRRYAIIGNTPTTLTQNQPTSVLIQNLDTVSPKSVLIQEMVTPKSVLNRNGVETVPRQVIIRNNDLPTKLMVDNNDASLRMIQRNGQQTVLVQPEYSRLPQKQVLFRDNNNMLLSRPSPVAQSAPMTAGSLPSATPQPRSKISRKFPIPPPTF</sequence>
<feature type="region of interest" description="Disordered" evidence="1">
    <location>
        <begin position="226"/>
        <end position="264"/>
    </location>
</feature>
<protein>
    <submittedName>
        <fullName evidence="2">SFRICE_004385</fullName>
    </submittedName>
</protein>
<gene>
    <name evidence="2" type="ORF">SFRICE_004385</name>
</gene>
<evidence type="ECO:0000313" key="2">
    <source>
        <dbReference type="EMBL" id="SOQ49528.1"/>
    </source>
</evidence>
<dbReference type="EMBL" id="ODYU01007078">
    <property type="protein sequence ID" value="SOQ49528.1"/>
    <property type="molecule type" value="Genomic_DNA"/>
</dbReference>
<evidence type="ECO:0000256" key="1">
    <source>
        <dbReference type="SAM" id="MobiDB-lite"/>
    </source>
</evidence>
<reference evidence="2" key="1">
    <citation type="submission" date="2016-07" db="EMBL/GenBank/DDBJ databases">
        <authorList>
            <person name="Bretaudeau A."/>
        </authorList>
    </citation>
    <scope>NUCLEOTIDE SEQUENCE</scope>
    <source>
        <strain evidence="2">Rice</strain>
        <tissue evidence="2">Whole body</tissue>
    </source>
</reference>
<dbReference type="AlphaFoldDB" id="A0A2H1W8X8"/>
<accession>A0A2H1W8X8</accession>
<organism evidence="2">
    <name type="scientific">Spodoptera frugiperda</name>
    <name type="common">Fall armyworm</name>
    <dbReference type="NCBI Taxonomy" id="7108"/>
    <lineage>
        <taxon>Eukaryota</taxon>
        <taxon>Metazoa</taxon>
        <taxon>Ecdysozoa</taxon>
        <taxon>Arthropoda</taxon>
        <taxon>Hexapoda</taxon>
        <taxon>Insecta</taxon>
        <taxon>Pterygota</taxon>
        <taxon>Neoptera</taxon>
        <taxon>Endopterygota</taxon>
        <taxon>Lepidoptera</taxon>
        <taxon>Glossata</taxon>
        <taxon>Ditrysia</taxon>
        <taxon>Noctuoidea</taxon>
        <taxon>Noctuidae</taxon>
        <taxon>Amphipyrinae</taxon>
        <taxon>Spodoptera</taxon>
    </lineage>
</organism>
<name>A0A2H1W8X8_SPOFR</name>
<proteinExistence type="predicted"/>
<feature type="compositionally biased region" description="Polar residues" evidence="1">
    <location>
        <begin position="231"/>
        <end position="251"/>
    </location>
</feature>